<evidence type="ECO:0008006" key="3">
    <source>
        <dbReference type="Google" id="ProtNLM"/>
    </source>
</evidence>
<protein>
    <recommendedName>
        <fullName evidence="3">DUF934 domain-containing protein</fullName>
    </recommendedName>
</protein>
<dbReference type="STRING" id="81479.RA876_08295"/>
<dbReference type="AlphaFoldDB" id="A0A1Q8YF05"/>
<evidence type="ECO:0000313" key="2">
    <source>
        <dbReference type="Proteomes" id="UP000185911"/>
    </source>
</evidence>
<sequence>MIQNTINLIAACAASTGALSQNVLQLANDANPAELDLTGIERIDLHFPKFTDGRAYSQAFLLRRRLGFQGELRATGDVLVDQLQLMQRSGFNAAVLRADQNLATAQRELARFGDFYQGDAAHLAPLFSADTLPRPTGAAA</sequence>
<name>A0A1Q8YF05_9BURK</name>
<evidence type="ECO:0000313" key="1">
    <source>
        <dbReference type="EMBL" id="OLP06613.1"/>
    </source>
</evidence>
<dbReference type="EMBL" id="MSYM01000013">
    <property type="protein sequence ID" value="OLP06613.1"/>
    <property type="molecule type" value="Genomic_DNA"/>
</dbReference>
<dbReference type="InterPro" id="IPR008318">
    <property type="entry name" value="UCP030820"/>
</dbReference>
<accession>A0A1Q8YF05</accession>
<organism evidence="1 2">
    <name type="scientific">Rhodoferax antarcticus ANT.BR</name>
    <dbReference type="NCBI Taxonomy" id="1111071"/>
    <lineage>
        <taxon>Bacteria</taxon>
        <taxon>Pseudomonadati</taxon>
        <taxon>Pseudomonadota</taxon>
        <taxon>Betaproteobacteria</taxon>
        <taxon>Burkholderiales</taxon>
        <taxon>Comamonadaceae</taxon>
        <taxon>Rhodoferax</taxon>
    </lineage>
</organism>
<proteinExistence type="predicted"/>
<gene>
    <name evidence="1" type="ORF">BLL52_2849</name>
</gene>
<dbReference type="Pfam" id="PF06073">
    <property type="entry name" value="DUF934"/>
    <property type="match status" value="1"/>
</dbReference>
<keyword evidence="2" id="KW-1185">Reference proteome</keyword>
<reference evidence="1 2" key="1">
    <citation type="submission" date="2017-01" db="EMBL/GenBank/DDBJ databases">
        <title>Genome sequence of Rhodoferax antarcticus ANT.BR, a psychrophilic purple nonsulfur bacterium from an Antarctic microbial mat.</title>
        <authorList>
            <person name="Baker J."/>
            <person name="Riester C."/>
            <person name="Skinner B."/>
            <person name="Newell A."/>
            <person name="Swingley W."/>
            <person name="Madigan M."/>
            <person name="Jung D."/>
            <person name="Asao M."/>
            <person name="Chen M."/>
            <person name="Loughlin P."/>
            <person name="Pan H."/>
            <person name="Lin S."/>
            <person name="Li N."/>
            <person name="Shaw J."/>
            <person name="Prado M."/>
            <person name="Sherman C."/>
            <person name="Li X."/>
            <person name="Tang J."/>
            <person name="Blankenship R."/>
            <person name="Zhao T."/>
            <person name="Touchman J."/>
            <person name="Sattley M."/>
        </authorList>
    </citation>
    <scope>NUCLEOTIDE SEQUENCE [LARGE SCALE GENOMIC DNA]</scope>
    <source>
        <strain evidence="1 2">ANT.BR</strain>
    </source>
</reference>
<dbReference type="Proteomes" id="UP000185911">
    <property type="component" value="Unassembled WGS sequence"/>
</dbReference>
<comment type="caution">
    <text evidence="1">The sequence shown here is derived from an EMBL/GenBank/DDBJ whole genome shotgun (WGS) entry which is preliminary data.</text>
</comment>